<dbReference type="AlphaFoldDB" id="A0A6S6U527"/>
<keyword evidence="1" id="KW-0812">Transmembrane</keyword>
<name>A0A6S6U527_9BACT</name>
<feature type="domain" description="Phospholipid/glycerol acyltransferase" evidence="2">
    <location>
        <begin position="35"/>
        <end position="164"/>
    </location>
</feature>
<accession>A0A6S6U527</accession>
<dbReference type="GO" id="GO:0008654">
    <property type="term" value="P:phospholipid biosynthetic process"/>
    <property type="evidence" value="ECO:0007669"/>
    <property type="project" value="TreeGrafter"/>
</dbReference>
<dbReference type="SUPFAM" id="SSF69593">
    <property type="entry name" value="Glycerol-3-phosphate (1)-acyltransferase"/>
    <property type="match status" value="1"/>
</dbReference>
<feature type="transmembrane region" description="Helical" evidence="1">
    <location>
        <begin position="369"/>
        <end position="389"/>
    </location>
</feature>
<evidence type="ECO:0000259" key="2">
    <source>
        <dbReference type="SMART" id="SM00563"/>
    </source>
</evidence>
<protein>
    <submittedName>
        <fullName evidence="3">Phospholipid/glycerol acyltransferase</fullName>
    </submittedName>
</protein>
<dbReference type="PANTHER" id="PTHR31605">
    <property type="entry name" value="GLYCEROL-3-PHOSPHATE O-ACYLTRANSFERASE 1"/>
    <property type="match status" value="1"/>
</dbReference>
<proteinExistence type="predicted"/>
<dbReference type="Pfam" id="PF01553">
    <property type="entry name" value="Acyltransferase"/>
    <property type="match status" value="1"/>
</dbReference>
<organism evidence="3">
    <name type="scientific">uncultured Aureispira sp</name>
    <dbReference type="NCBI Taxonomy" id="1331704"/>
    <lineage>
        <taxon>Bacteria</taxon>
        <taxon>Pseudomonadati</taxon>
        <taxon>Bacteroidota</taxon>
        <taxon>Saprospiria</taxon>
        <taxon>Saprospirales</taxon>
        <taxon>Saprospiraceae</taxon>
        <taxon>Aureispira</taxon>
        <taxon>environmental samples</taxon>
    </lineage>
</organism>
<dbReference type="GO" id="GO:0004366">
    <property type="term" value="F:glycerol-3-phosphate O-acyltransferase activity"/>
    <property type="evidence" value="ECO:0007669"/>
    <property type="project" value="TreeGrafter"/>
</dbReference>
<dbReference type="GO" id="GO:0016287">
    <property type="term" value="F:glycerone-phosphate O-acyltransferase activity"/>
    <property type="evidence" value="ECO:0007669"/>
    <property type="project" value="TreeGrafter"/>
</dbReference>
<dbReference type="EMBL" id="CACVAQ010000500">
    <property type="protein sequence ID" value="CAA6829545.1"/>
    <property type="molecule type" value="Genomic_DNA"/>
</dbReference>
<feature type="transmembrane region" description="Helical" evidence="1">
    <location>
        <begin position="341"/>
        <end position="363"/>
    </location>
</feature>
<keyword evidence="3" id="KW-0012">Acyltransferase</keyword>
<evidence type="ECO:0000313" key="3">
    <source>
        <dbReference type="EMBL" id="CAA6829545.1"/>
    </source>
</evidence>
<keyword evidence="1" id="KW-0472">Membrane</keyword>
<keyword evidence="3" id="KW-0808">Transferase</keyword>
<dbReference type="SMART" id="SM00563">
    <property type="entry name" value="PlsC"/>
    <property type="match status" value="1"/>
</dbReference>
<sequence>MIYQLLRFPLVILFFFFYKRIYVTGRAALPSKAPTIVATNHSTAFIEQILIAGLQTRSVFFWARGSVFEEKWSLPKVFRQAHLIPIWRPQEGLKKMQQNQQIFKDSKDILLEGNLFFIAPEGNSVPEKRLRTFKTGTARLALLAAAESNFETPIFISPTGVNYTYHSDFRSEVIINFGPAIDLKKYKTIYNENPSAAAKKLTKDLKAAITKEVVVIESKEDEALVEQLHVLMRNEQQHYKDATYSTNPHRLRLEQDAANTCNQITPVQKEALKAQADSYFKKLQTHHLTDQAVEQQGAFAFGKACSALLLAPFALLGWVGSFIPVRSARYLRNKNVEDPQFWAAMALVFSLLTWFLYSIPVVALGAYFLGWKAFLLPLILVMLQYIAYVQKEQLQDVLQNRTYRQLQKKQIHLIQLLQKERKDLVTKYLFLAK</sequence>
<dbReference type="InterPro" id="IPR002123">
    <property type="entry name" value="Plipid/glycerol_acylTrfase"/>
</dbReference>
<dbReference type="PANTHER" id="PTHR31605:SF0">
    <property type="entry name" value="GLYCEROL-3-PHOSPHATE O-ACYLTRANSFERASE 1"/>
    <property type="match status" value="1"/>
</dbReference>
<reference evidence="3" key="1">
    <citation type="submission" date="2020-01" db="EMBL/GenBank/DDBJ databases">
        <authorList>
            <person name="Meier V. D."/>
            <person name="Meier V D."/>
        </authorList>
    </citation>
    <scope>NUCLEOTIDE SEQUENCE</scope>
    <source>
        <strain evidence="3">HLG_WM_MAG_10</strain>
    </source>
</reference>
<feature type="transmembrane region" description="Helical" evidence="1">
    <location>
        <begin position="298"/>
        <end position="320"/>
    </location>
</feature>
<keyword evidence="1" id="KW-1133">Transmembrane helix</keyword>
<dbReference type="InterPro" id="IPR052744">
    <property type="entry name" value="GPAT/DAPAT"/>
</dbReference>
<gene>
    <name evidence="3" type="ORF">HELGO_WM60815</name>
</gene>
<evidence type="ECO:0000256" key="1">
    <source>
        <dbReference type="SAM" id="Phobius"/>
    </source>
</evidence>